<evidence type="ECO:0000256" key="1">
    <source>
        <dbReference type="SAM" id="Phobius"/>
    </source>
</evidence>
<feature type="transmembrane region" description="Helical" evidence="1">
    <location>
        <begin position="52"/>
        <end position="68"/>
    </location>
</feature>
<reference evidence="2" key="1">
    <citation type="submission" date="2022-10" db="EMBL/GenBank/DDBJ databases">
        <title>Fusarium specimens isolated from Avocado Roots.</title>
        <authorList>
            <person name="Stajich J."/>
            <person name="Roper C."/>
            <person name="Heimlech-Rivalta G."/>
        </authorList>
    </citation>
    <scope>NUCLEOTIDE SEQUENCE</scope>
    <source>
        <strain evidence="2">CF00143</strain>
    </source>
</reference>
<sequence length="142" mass="15467">MEAFNQVMLMGTCVLTALEVAVIPTSAILLTSAWRKGNGEKMREALKTLKDGVLLMIIVLGPAFWLIFDLGMSNIPDLGIRITERDQLATLIVGVVTLIYTILDLLDIIPRPVDVAVAEETMEMLPPSNDEADLVHSPIGPL</sequence>
<dbReference type="EMBL" id="JAPDHF010000008">
    <property type="protein sequence ID" value="KAJ4013782.1"/>
    <property type="molecule type" value="Genomic_DNA"/>
</dbReference>
<feature type="transmembrane region" description="Helical" evidence="1">
    <location>
        <begin position="6"/>
        <end position="31"/>
    </location>
</feature>
<evidence type="ECO:0000313" key="2">
    <source>
        <dbReference type="EMBL" id="KAJ4013782.1"/>
    </source>
</evidence>
<keyword evidence="1" id="KW-0472">Membrane</keyword>
<keyword evidence="3" id="KW-1185">Reference proteome</keyword>
<dbReference type="Proteomes" id="UP001152130">
    <property type="component" value="Unassembled WGS sequence"/>
</dbReference>
<evidence type="ECO:0000313" key="3">
    <source>
        <dbReference type="Proteomes" id="UP001152130"/>
    </source>
</evidence>
<gene>
    <name evidence="2" type="ORF">NW766_006021</name>
</gene>
<protein>
    <submittedName>
        <fullName evidence="2">Uncharacterized protein</fullName>
    </submittedName>
</protein>
<proteinExistence type="predicted"/>
<accession>A0A9W8UA14</accession>
<keyword evidence="1" id="KW-0812">Transmembrane</keyword>
<keyword evidence="1" id="KW-1133">Transmembrane helix</keyword>
<dbReference type="AlphaFoldDB" id="A0A9W8UA14"/>
<dbReference type="OrthoDB" id="3552356at2759"/>
<organism evidence="2 3">
    <name type="scientific">Fusarium irregulare</name>
    <dbReference type="NCBI Taxonomy" id="2494466"/>
    <lineage>
        <taxon>Eukaryota</taxon>
        <taxon>Fungi</taxon>
        <taxon>Dikarya</taxon>
        <taxon>Ascomycota</taxon>
        <taxon>Pezizomycotina</taxon>
        <taxon>Sordariomycetes</taxon>
        <taxon>Hypocreomycetidae</taxon>
        <taxon>Hypocreales</taxon>
        <taxon>Nectriaceae</taxon>
        <taxon>Fusarium</taxon>
        <taxon>Fusarium incarnatum-equiseti species complex</taxon>
    </lineage>
</organism>
<feature type="transmembrane region" description="Helical" evidence="1">
    <location>
        <begin position="88"/>
        <end position="106"/>
    </location>
</feature>
<name>A0A9W8UA14_9HYPO</name>
<comment type="caution">
    <text evidence="2">The sequence shown here is derived from an EMBL/GenBank/DDBJ whole genome shotgun (WGS) entry which is preliminary data.</text>
</comment>